<accession>A0A2P2IY83</accession>
<sequence>MDICFGSHNFYLLKVKACNLFFDFAGQNVICYYYY</sequence>
<organism evidence="1">
    <name type="scientific">Rhizophora mucronata</name>
    <name type="common">Asiatic mangrove</name>
    <dbReference type="NCBI Taxonomy" id="61149"/>
    <lineage>
        <taxon>Eukaryota</taxon>
        <taxon>Viridiplantae</taxon>
        <taxon>Streptophyta</taxon>
        <taxon>Embryophyta</taxon>
        <taxon>Tracheophyta</taxon>
        <taxon>Spermatophyta</taxon>
        <taxon>Magnoliopsida</taxon>
        <taxon>eudicotyledons</taxon>
        <taxon>Gunneridae</taxon>
        <taxon>Pentapetalae</taxon>
        <taxon>rosids</taxon>
        <taxon>fabids</taxon>
        <taxon>Malpighiales</taxon>
        <taxon>Rhizophoraceae</taxon>
        <taxon>Rhizophora</taxon>
    </lineage>
</organism>
<proteinExistence type="predicted"/>
<dbReference type="EMBL" id="GGEC01005697">
    <property type="protein sequence ID" value="MBW86180.1"/>
    <property type="molecule type" value="Transcribed_RNA"/>
</dbReference>
<name>A0A2P2IY83_RHIMU</name>
<evidence type="ECO:0000313" key="1">
    <source>
        <dbReference type="EMBL" id="MBW86180.1"/>
    </source>
</evidence>
<protein>
    <submittedName>
        <fullName evidence="1">Uncharacterized protein</fullName>
    </submittedName>
</protein>
<dbReference type="AlphaFoldDB" id="A0A2P2IY83"/>
<reference evidence="1" key="1">
    <citation type="submission" date="2018-02" db="EMBL/GenBank/DDBJ databases">
        <title>Rhizophora mucronata_Transcriptome.</title>
        <authorList>
            <person name="Meera S.P."/>
            <person name="Sreeshan A."/>
            <person name="Augustine A."/>
        </authorList>
    </citation>
    <scope>NUCLEOTIDE SEQUENCE</scope>
    <source>
        <tissue evidence="1">Leaf</tissue>
    </source>
</reference>